<dbReference type="InterPro" id="IPR012580">
    <property type="entry name" value="NUC153"/>
</dbReference>
<feature type="compositionally biased region" description="Acidic residues" evidence="5">
    <location>
        <begin position="242"/>
        <end position="263"/>
    </location>
</feature>
<sequence length="733" mass="82969">MPKPTKKSSGEASSIKDTRFSNFETDPRFQLPSKKNVKTKLDKRFARVLNDDEFTATAKVDRYGRKIKTDSKKKALERLYENEEDESGSGSGSEDDEEVEDVEVERDDIVRRELEKADQKYDPARDGGFSSSEDDSDSDDSEEEEEPEVDDGEEESRPGIRLRREKEEVPEGEITNRFAVVNFDWDHIKSVDLMALFSSFVPPGGRIEKVSIYPSEFGKERMQREEMEGPPKEIFKKGKGEDSDEEDEESEGFSDEEDEDSDEEVKKELLADGDDQDFDSDKLRTYQLDRLRYYYAVAVCSDKNTAHKIYEATDGSEYLSSSNFLDLRFIPDDTTFDDEPRDECTVVPPGYKPVDFVTDALQHSKVKLTWDMHPEEANRKESIKKAFSGSKNDIAENDLRAYLASDSSDDEEDFEEEEPEAPAEAEAEEEAEKPLSKKELARRKMRAALGLPEEPIAKKSKSAVPAGEMEITFTPALSESNNKKPEAEETTIEKYKRRERERKEAKRQKMLARRKGLDPDAAMGESDVEEVAAAGGDNNDGEDLGFDDPFFTSEPIEKSKSAIRKEERLKKRAEKEQADAESAAAKAQLELLMADEKGEGDHLDHFDMREVMKAEKQKGKKGKKGKGKRGGQEEEKDGLQDGFKMDVDDERFRAVFESHEFAIDPSNPKFKATEGMNKLLEEGRKKRKAGGDEPRGNEKVKKVKASMKRGDDEAGELSSLVEAVKRKAKAGRK</sequence>
<evidence type="ECO:0000256" key="4">
    <source>
        <dbReference type="ARBA" id="ARBA00023242"/>
    </source>
</evidence>
<evidence type="ECO:0000256" key="1">
    <source>
        <dbReference type="ARBA" id="ARBA00004604"/>
    </source>
</evidence>
<feature type="compositionally biased region" description="Basic and acidic residues" evidence="5">
    <location>
        <begin position="107"/>
        <end position="125"/>
    </location>
</feature>
<feature type="domain" description="ESF1 RRM" evidence="7">
    <location>
        <begin position="175"/>
        <end position="345"/>
    </location>
</feature>
<feature type="region of interest" description="Disordered" evidence="5">
    <location>
        <begin position="1"/>
        <end position="36"/>
    </location>
</feature>
<comment type="subcellular location">
    <subcellularLocation>
        <location evidence="1">Nucleus</location>
        <location evidence="1">Nucleolus</location>
    </subcellularLocation>
</comment>
<feature type="compositionally biased region" description="Basic and acidic residues" evidence="5">
    <location>
        <begin position="630"/>
        <end position="644"/>
    </location>
</feature>
<gene>
    <name evidence="8" type="ORF">QBC40DRAFT_6895</name>
</gene>
<feature type="compositionally biased region" description="Acidic residues" evidence="5">
    <location>
        <begin position="132"/>
        <end position="154"/>
    </location>
</feature>
<feature type="compositionally biased region" description="Basic residues" evidence="5">
    <location>
        <begin position="505"/>
        <end position="514"/>
    </location>
</feature>
<dbReference type="Pfam" id="PF25121">
    <property type="entry name" value="RRM_ESF1"/>
    <property type="match status" value="1"/>
</dbReference>
<reference evidence="8" key="1">
    <citation type="journal article" date="2023" name="Mol. Phylogenet. Evol.">
        <title>Genome-scale phylogeny and comparative genomics of the fungal order Sordariales.</title>
        <authorList>
            <person name="Hensen N."/>
            <person name="Bonometti L."/>
            <person name="Westerberg I."/>
            <person name="Brannstrom I.O."/>
            <person name="Guillou S."/>
            <person name="Cros-Aarteil S."/>
            <person name="Calhoun S."/>
            <person name="Haridas S."/>
            <person name="Kuo A."/>
            <person name="Mondo S."/>
            <person name="Pangilinan J."/>
            <person name="Riley R."/>
            <person name="LaButti K."/>
            <person name="Andreopoulos B."/>
            <person name="Lipzen A."/>
            <person name="Chen C."/>
            <person name="Yan M."/>
            <person name="Daum C."/>
            <person name="Ng V."/>
            <person name="Clum A."/>
            <person name="Steindorff A."/>
            <person name="Ohm R.A."/>
            <person name="Martin F."/>
            <person name="Silar P."/>
            <person name="Natvig D.O."/>
            <person name="Lalanne C."/>
            <person name="Gautier V."/>
            <person name="Ament-Velasquez S.L."/>
            <person name="Kruys A."/>
            <person name="Hutchinson M.I."/>
            <person name="Powell A.J."/>
            <person name="Barry K."/>
            <person name="Miller A.N."/>
            <person name="Grigoriev I.V."/>
            <person name="Debuchy R."/>
            <person name="Gladieux P."/>
            <person name="Hiltunen Thoren M."/>
            <person name="Johannesson H."/>
        </authorList>
    </citation>
    <scope>NUCLEOTIDE SEQUENCE</scope>
    <source>
        <strain evidence="8">CBS 315.58</strain>
    </source>
</reference>
<feature type="region of interest" description="Disordered" evidence="5">
    <location>
        <begin position="611"/>
        <end position="644"/>
    </location>
</feature>
<evidence type="ECO:0000259" key="6">
    <source>
        <dbReference type="Pfam" id="PF08159"/>
    </source>
</evidence>
<dbReference type="PANTHER" id="PTHR12202">
    <property type="entry name" value="ESF1 HOMOLOG"/>
    <property type="match status" value="1"/>
</dbReference>
<comment type="similarity">
    <text evidence="2">Belongs to the ESF1 family.</text>
</comment>
<dbReference type="PANTHER" id="PTHR12202:SF0">
    <property type="entry name" value="ESF1 HOMOLOG"/>
    <property type="match status" value="1"/>
</dbReference>
<evidence type="ECO:0000256" key="3">
    <source>
        <dbReference type="ARBA" id="ARBA00023054"/>
    </source>
</evidence>
<feature type="compositionally biased region" description="Basic and acidic residues" evidence="5">
    <location>
        <begin position="61"/>
        <end position="81"/>
    </location>
</feature>
<dbReference type="Proteomes" id="UP001303160">
    <property type="component" value="Unassembled WGS sequence"/>
</dbReference>
<feature type="region of interest" description="Disordered" evidence="5">
    <location>
        <begin position="220"/>
        <end position="273"/>
    </location>
</feature>
<organism evidence="8 9">
    <name type="scientific">Triangularia verruculosa</name>
    <dbReference type="NCBI Taxonomy" id="2587418"/>
    <lineage>
        <taxon>Eukaryota</taxon>
        <taxon>Fungi</taxon>
        <taxon>Dikarya</taxon>
        <taxon>Ascomycota</taxon>
        <taxon>Pezizomycotina</taxon>
        <taxon>Sordariomycetes</taxon>
        <taxon>Sordariomycetidae</taxon>
        <taxon>Sordariales</taxon>
        <taxon>Podosporaceae</taxon>
        <taxon>Triangularia</taxon>
    </lineage>
</organism>
<feature type="region of interest" description="Disordered" evidence="5">
    <location>
        <begin position="681"/>
        <end position="716"/>
    </location>
</feature>
<feature type="compositionally biased region" description="Basic and acidic residues" evidence="5">
    <location>
        <begin position="155"/>
        <end position="169"/>
    </location>
</feature>
<evidence type="ECO:0000313" key="8">
    <source>
        <dbReference type="EMBL" id="KAK4196603.1"/>
    </source>
</evidence>
<dbReference type="Pfam" id="PF08159">
    <property type="entry name" value="NUC153"/>
    <property type="match status" value="1"/>
</dbReference>
<feature type="compositionally biased region" description="Acidic residues" evidence="5">
    <location>
        <begin position="82"/>
        <end position="106"/>
    </location>
</feature>
<feature type="compositionally biased region" description="Acidic residues" evidence="5">
    <location>
        <begin position="407"/>
        <end position="431"/>
    </location>
</feature>
<feature type="region of interest" description="Disordered" evidence="5">
    <location>
        <begin position="405"/>
        <end position="583"/>
    </location>
</feature>
<dbReference type="InterPro" id="IPR039754">
    <property type="entry name" value="Esf1"/>
</dbReference>
<evidence type="ECO:0000256" key="5">
    <source>
        <dbReference type="SAM" id="MobiDB-lite"/>
    </source>
</evidence>
<name>A0AAN6XAS9_9PEZI</name>
<dbReference type="GO" id="GO:0006364">
    <property type="term" value="P:rRNA processing"/>
    <property type="evidence" value="ECO:0007669"/>
    <property type="project" value="InterPro"/>
</dbReference>
<keyword evidence="9" id="KW-1185">Reference proteome</keyword>
<proteinExistence type="inferred from homology"/>
<evidence type="ECO:0000259" key="7">
    <source>
        <dbReference type="Pfam" id="PF25121"/>
    </source>
</evidence>
<feature type="compositionally biased region" description="Basic and acidic residues" evidence="5">
    <location>
        <begin position="681"/>
        <end position="700"/>
    </location>
</feature>
<dbReference type="InterPro" id="IPR056750">
    <property type="entry name" value="RRM_ESF1"/>
</dbReference>
<keyword evidence="3" id="KW-0175">Coiled coil</keyword>
<accession>A0AAN6XAS9</accession>
<evidence type="ECO:0000256" key="2">
    <source>
        <dbReference type="ARBA" id="ARBA00009087"/>
    </source>
</evidence>
<feature type="compositionally biased region" description="Basic residues" evidence="5">
    <location>
        <begin position="618"/>
        <end position="629"/>
    </location>
</feature>
<dbReference type="EMBL" id="MU863981">
    <property type="protein sequence ID" value="KAK4196603.1"/>
    <property type="molecule type" value="Genomic_DNA"/>
</dbReference>
<feature type="compositionally biased region" description="Basic and acidic residues" evidence="5">
    <location>
        <begin position="555"/>
        <end position="578"/>
    </location>
</feature>
<evidence type="ECO:0000313" key="9">
    <source>
        <dbReference type="Proteomes" id="UP001303160"/>
    </source>
</evidence>
<reference evidence="8" key="2">
    <citation type="submission" date="2023-05" db="EMBL/GenBank/DDBJ databases">
        <authorList>
            <consortium name="Lawrence Berkeley National Laboratory"/>
            <person name="Steindorff A."/>
            <person name="Hensen N."/>
            <person name="Bonometti L."/>
            <person name="Westerberg I."/>
            <person name="Brannstrom I.O."/>
            <person name="Guillou S."/>
            <person name="Cros-Aarteil S."/>
            <person name="Calhoun S."/>
            <person name="Haridas S."/>
            <person name="Kuo A."/>
            <person name="Mondo S."/>
            <person name="Pangilinan J."/>
            <person name="Riley R."/>
            <person name="Labutti K."/>
            <person name="Andreopoulos B."/>
            <person name="Lipzen A."/>
            <person name="Chen C."/>
            <person name="Yanf M."/>
            <person name="Daum C."/>
            <person name="Ng V."/>
            <person name="Clum A."/>
            <person name="Ohm R."/>
            <person name="Martin F."/>
            <person name="Silar P."/>
            <person name="Natvig D."/>
            <person name="Lalanne C."/>
            <person name="Gautier V."/>
            <person name="Ament-Velasquez S.L."/>
            <person name="Kruys A."/>
            <person name="Hutchinson M.I."/>
            <person name="Powell A.J."/>
            <person name="Barry K."/>
            <person name="Miller A.N."/>
            <person name="Grigoriev I.V."/>
            <person name="Debuchy R."/>
            <person name="Gladieux P."/>
            <person name="Thoren M.H."/>
            <person name="Johannesson H."/>
        </authorList>
    </citation>
    <scope>NUCLEOTIDE SEQUENCE</scope>
    <source>
        <strain evidence="8">CBS 315.58</strain>
    </source>
</reference>
<dbReference type="GO" id="GO:0003723">
    <property type="term" value="F:RNA binding"/>
    <property type="evidence" value="ECO:0007669"/>
    <property type="project" value="TreeGrafter"/>
</dbReference>
<feature type="region of interest" description="Disordered" evidence="5">
    <location>
        <begin position="61"/>
        <end position="176"/>
    </location>
</feature>
<dbReference type="AlphaFoldDB" id="A0AAN6XAS9"/>
<dbReference type="GO" id="GO:0005730">
    <property type="term" value="C:nucleolus"/>
    <property type="evidence" value="ECO:0007669"/>
    <property type="project" value="UniProtKB-SubCell"/>
</dbReference>
<comment type="caution">
    <text evidence="8">The sequence shown here is derived from an EMBL/GenBank/DDBJ whole genome shotgun (WGS) entry which is preliminary data.</text>
</comment>
<protein>
    <submittedName>
        <fullName evidence="8">Pre-rRNA-processing protein ESF1</fullName>
    </submittedName>
</protein>
<feature type="domain" description="NUC153" evidence="6">
    <location>
        <begin position="649"/>
        <end position="676"/>
    </location>
</feature>
<feature type="compositionally biased region" description="Basic and acidic residues" evidence="5">
    <location>
        <begin position="481"/>
        <end position="504"/>
    </location>
</feature>
<keyword evidence="4" id="KW-0539">Nucleus</keyword>
<feature type="compositionally biased region" description="Basic and acidic residues" evidence="5">
    <location>
        <begin position="220"/>
        <end position="241"/>
    </location>
</feature>